<evidence type="ECO:0000313" key="11">
    <source>
        <dbReference type="Proteomes" id="UP000585721"/>
    </source>
</evidence>
<proteinExistence type="inferred from homology"/>
<dbReference type="UniPathway" id="UPA00223">
    <property type="reaction ID" value="UER01008"/>
</dbReference>
<dbReference type="NCBIfam" id="NF009875">
    <property type="entry name" value="PRK13339.1"/>
    <property type="match status" value="1"/>
</dbReference>
<dbReference type="EC" id="1.1.5.4" evidence="9"/>
<dbReference type="GO" id="GO:0008924">
    <property type="term" value="F:L-malate dehydrogenase (quinone) activity"/>
    <property type="evidence" value="ECO:0007669"/>
    <property type="project" value="UniProtKB-UniRule"/>
</dbReference>
<evidence type="ECO:0000256" key="9">
    <source>
        <dbReference type="HAMAP-Rule" id="MF_00212"/>
    </source>
</evidence>
<keyword evidence="6 9" id="KW-0285">Flavoprotein</keyword>
<accession>A0A841GIQ7</accession>
<dbReference type="InterPro" id="IPR006231">
    <property type="entry name" value="MQO"/>
</dbReference>
<evidence type="ECO:0000256" key="2">
    <source>
        <dbReference type="ARBA" id="ARBA00001974"/>
    </source>
</evidence>
<evidence type="ECO:0000256" key="7">
    <source>
        <dbReference type="ARBA" id="ARBA00022827"/>
    </source>
</evidence>
<comment type="similarity">
    <text evidence="4 9">Belongs to the MQO family.</text>
</comment>
<dbReference type="SUPFAM" id="SSF51905">
    <property type="entry name" value="FAD/NAD(P)-binding domain"/>
    <property type="match status" value="1"/>
</dbReference>
<evidence type="ECO:0000313" key="10">
    <source>
        <dbReference type="EMBL" id="MBB6054750.1"/>
    </source>
</evidence>
<dbReference type="HAMAP" id="MF_00212">
    <property type="entry name" value="MQO"/>
    <property type="match status" value="1"/>
</dbReference>
<dbReference type="GO" id="GO:0047545">
    <property type="term" value="F:(S)-2-hydroxyglutarate dehydrogenase activity"/>
    <property type="evidence" value="ECO:0007669"/>
    <property type="project" value="TreeGrafter"/>
</dbReference>
<comment type="pathway">
    <text evidence="3 9">Carbohydrate metabolism; tricarboxylic acid cycle; oxaloacetate from (S)-malate (quinone route): step 1/1.</text>
</comment>
<evidence type="ECO:0000256" key="6">
    <source>
        <dbReference type="ARBA" id="ARBA00022630"/>
    </source>
</evidence>
<reference evidence="10 11" key="1">
    <citation type="submission" date="2020-08" db="EMBL/GenBank/DDBJ databases">
        <title>Genomic Encyclopedia of Type Strains, Phase IV (KMG-IV): sequencing the most valuable type-strain genomes for metagenomic binning, comparative biology and taxonomic classification.</title>
        <authorList>
            <person name="Goeker M."/>
        </authorList>
    </citation>
    <scope>NUCLEOTIDE SEQUENCE [LARGE SCALE GENOMIC DNA]</scope>
    <source>
        <strain evidence="10 11">DSM 22975</strain>
    </source>
</reference>
<dbReference type="PANTHER" id="PTHR43104:SF2">
    <property type="entry name" value="L-2-HYDROXYGLUTARATE DEHYDROGENASE, MITOCHONDRIAL"/>
    <property type="match status" value="1"/>
</dbReference>
<keyword evidence="11" id="KW-1185">Reference proteome</keyword>
<dbReference type="NCBIfam" id="NF003611">
    <property type="entry name" value="PRK05257.3-2"/>
    <property type="match status" value="1"/>
</dbReference>
<sequence>MASIHADVTLVGGGIMSATLAMLIHRLDPALHICMIEKLPDIALESSKALNNAGTGHAGYCELNYTPQDKNGHVQIQRALEINAAFEVSLQFWSHLTEADPHNIVPASFINRVPHLSAVWGQNNIDYLKARYTQLKSHPLFAEMQWTEDNQTLYDWMPVMMAARPAEPRLAATRVEHGADVNFGALTRTLVSYLQKNANFELMTDTRVLNLHRVPGSKKAWAVRVSKQNNSEKLTIESPFVFLGAGGVALHLLQKSGIEEAAGYGGFPVSGQWLICQNEALIQQHHAKVYSLAPVGAPPMSVPHLDTRIIDGKKSLLFGPYAGFTTKFLKHGSSLDLVKSVRTDNLKSLIGAGKNNLDLTKYLVKEVFQSHSDRMQLLQGFIPDARAEDWTLAHAGKRVQVIKRCNQKWGKLEFGTEIVAAEDGSLAALLGASPGASVSVKTMLNVLERCFPQQMQSLAWQDRLKTMIPSYGSSLIDDARLLATVRKNTLSRLKLFA</sequence>
<keyword evidence="8 9" id="KW-0560">Oxidoreductase</keyword>
<dbReference type="Proteomes" id="UP000585721">
    <property type="component" value="Unassembled WGS sequence"/>
</dbReference>
<dbReference type="GO" id="GO:0006099">
    <property type="term" value="P:tricarboxylic acid cycle"/>
    <property type="evidence" value="ECO:0007669"/>
    <property type="project" value="UniProtKB-UniRule"/>
</dbReference>
<keyword evidence="5 9" id="KW-0816">Tricarboxylic acid cycle</keyword>
<evidence type="ECO:0000256" key="8">
    <source>
        <dbReference type="ARBA" id="ARBA00023002"/>
    </source>
</evidence>
<dbReference type="RefSeq" id="WP_188025557.1">
    <property type="nucleotide sequence ID" value="NZ_JACHGR010000002.1"/>
</dbReference>
<comment type="catalytic activity">
    <reaction evidence="1 9">
        <text>(S)-malate + a quinone = a quinol + oxaloacetate</text>
        <dbReference type="Rhea" id="RHEA:46012"/>
        <dbReference type="ChEBI" id="CHEBI:15589"/>
        <dbReference type="ChEBI" id="CHEBI:16452"/>
        <dbReference type="ChEBI" id="CHEBI:24646"/>
        <dbReference type="ChEBI" id="CHEBI:132124"/>
        <dbReference type="EC" id="1.1.5.4"/>
    </reaction>
</comment>
<protein>
    <recommendedName>
        <fullName evidence="9">Probable malate:quinone oxidoreductase</fullName>
        <ecNumber evidence="9">1.1.5.4</ecNumber>
    </recommendedName>
    <alternativeName>
        <fullName evidence="9">MQO</fullName>
    </alternativeName>
    <alternativeName>
        <fullName evidence="9">Malate dehydrogenase [quinone]</fullName>
    </alternativeName>
</protein>
<dbReference type="NCBIfam" id="NF003613">
    <property type="entry name" value="PRK05257.3-4"/>
    <property type="match status" value="1"/>
</dbReference>
<name>A0A841GIQ7_9GAMM</name>
<evidence type="ECO:0000256" key="3">
    <source>
        <dbReference type="ARBA" id="ARBA00005012"/>
    </source>
</evidence>
<dbReference type="Pfam" id="PF06039">
    <property type="entry name" value="Mqo"/>
    <property type="match status" value="1"/>
</dbReference>
<comment type="caution">
    <text evidence="10">The sequence shown here is derived from an EMBL/GenBank/DDBJ whole genome shotgun (WGS) entry which is preliminary data.</text>
</comment>
<dbReference type="NCBIfam" id="NF003606">
    <property type="entry name" value="PRK05257.2-1"/>
    <property type="match status" value="1"/>
</dbReference>
<dbReference type="EMBL" id="JACHGR010000002">
    <property type="protein sequence ID" value="MBB6054750.1"/>
    <property type="molecule type" value="Genomic_DNA"/>
</dbReference>
<keyword evidence="7 9" id="KW-0274">FAD</keyword>
<dbReference type="AlphaFoldDB" id="A0A841GIQ7"/>
<dbReference type="PANTHER" id="PTHR43104">
    <property type="entry name" value="L-2-HYDROXYGLUTARATE DEHYDROGENASE, MITOCHONDRIAL"/>
    <property type="match status" value="1"/>
</dbReference>
<comment type="cofactor">
    <cofactor evidence="2 9">
        <name>FAD</name>
        <dbReference type="ChEBI" id="CHEBI:57692"/>
    </cofactor>
</comment>
<gene>
    <name evidence="9" type="primary">mqo</name>
    <name evidence="10" type="ORF">HNR75_000622</name>
</gene>
<dbReference type="NCBIfam" id="TIGR01320">
    <property type="entry name" value="mal_quin_oxido"/>
    <property type="match status" value="1"/>
</dbReference>
<evidence type="ECO:0000256" key="5">
    <source>
        <dbReference type="ARBA" id="ARBA00022532"/>
    </source>
</evidence>
<evidence type="ECO:0000256" key="1">
    <source>
        <dbReference type="ARBA" id="ARBA00001139"/>
    </source>
</evidence>
<dbReference type="InterPro" id="IPR036188">
    <property type="entry name" value="FAD/NAD-bd_sf"/>
</dbReference>
<evidence type="ECO:0000256" key="4">
    <source>
        <dbReference type="ARBA" id="ARBA00006389"/>
    </source>
</evidence>
<organism evidence="10 11">
    <name type="scientific">Tolumonas osonensis</name>
    <dbReference type="NCBI Taxonomy" id="675874"/>
    <lineage>
        <taxon>Bacteria</taxon>
        <taxon>Pseudomonadati</taxon>
        <taxon>Pseudomonadota</taxon>
        <taxon>Gammaproteobacteria</taxon>
        <taxon>Aeromonadales</taxon>
        <taxon>Aeromonadaceae</taxon>
        <taxon>Tolumonas</taxon>
    </lineage>
</organism>